<organism evidence="1 2">
    <name type="scientific">Halospeciosus flavus</name>
    <dbReference type="NCBI Taxonomy" id="3032283"/>
    <lineage>
        <taxon>Archaea</taxon>
        <taxon>Methanobacteriati</taxon>
        <taxon>Methanobacteriota</taxon>
        <taxon>Stenosarchaea group</taxon>
        <taxon>Halobacteria</taxon>
        <taxon>Halobacteriales</taxon>
        <taxon>Halobacteriaceae</taxon>
        <taxon>Halospeciosus</taxon>
    </lineage>
</organism>
<protein>
    <submittedName>
        <fullName evidence="1">ATP-binding protein</fullName>
    </submittedName>
</protein>
<dbReference type="GO" id="GO:0005524">
    <property type="term" value="F:ATP binding"/>
    <property type="evidence" value="ECO:0007669"/>
    <property type="project" value="UniProtKB-KW"/>
</dbReference>
<dbReference type="PANTHER" id="PTHR30121:SF6">
    <property type="entry name" value="SLR6007 PROTEIN"/>
    <property type="match status" value="1"/>
</dbReference>
<keyword evidence="1" id="KW-0067">ATP-binding</keyword>
<keyword evidence="1" id="KW-0547">Nucleotide-binding</keyword>
<comment type="caution">
    <text evidence="1">The sequence shown here is derived from an EMBL/GenBank/DDBJ whole genome shotgun (WGS) entry which is preliminary data.</text>
</comment>
<dbReference type="InterPro" id="IPR027417">
    <property type="entry name" value="P-loop_NTPase"/>
</dbReference>
<dbReference type="SUPFAM" id="SSF52540">
    <property type="entry name" value="P-loop containing nucleoside triphosphate hydrolases"/>
    <property type="match status" value="1"/>
</dbReference>
<accession>A0ABD5Z615</accession>
<reference evidence="1 2" key="1">
    <citation type="journal article" date="2019" name="Int. J. Syst. Evol. Microbiol.">
        <title>The Global Catalogue of Microorganisms (GCM) 10K type strain sequencing project: providing services to taxonomists for standard genome sequencing and annotation.</title>
        <authorList>
            <consortium name="The Broad Institute Genomics Platform"/>
            <consortium name="The Broad Institute Genome Sequencing Center for Infectious Disease"/>
            <person name="Wu L."/>
            <person name="Ma J."/>
        </authorList>
    </citation>
    <scope>NUCLEOTIDE SEQUENCE [LARGE SCALE GENOMIC DNA]</scope>
    <source>
        <strain evidence="1 2">XZGYJ-43</strain>
    </source>
</reference>
<name>A0ABD5Z615_9EURY</name>
<keyword evidence="2" id="KW-1185">Reference proteome</keyword>
<dbReference type="AlphaFoldDB" id="A0ABD5Z615"/>
<dbReference type="InterPro" id="IPR051162">
    <property type="entry name" value="T4SS_component"/>
</dbReference>
<dbReference type="RefSeq" id="WP_279527466.1">
    <property type="nucleotide sequence ID" value="NZ_CP122312.1"/>
</dbReference>
<dbReference type="CDD" id="cd01127">
    <property type="entry name" value="TrwB_TraG_TraD_VirD4"/>
    <property type="match status" value="1"/>
</dbReference>
<dbReference type="Gene3D" id="3.40.50.300">
    <property type="entry name" value="P-loop containing nucleotide triphosphate hydrolases"/>
    <property type="match status" value="2"/>
</dbReference>
<gene>
    <name evidence="1" type="ORF">ACFQJ9_14920</name>
</gene>
<dbReference type="Proteomes" id="UP001596447">
    <property type="component" value="Unassembled WGS sequence"/>
</dbReference>
<proteinExistence type="predicted"/>
<evidence type="ECO:0000313" key="2">
    <source>
        <dbReference type="Proteomes" id="UP001596447"/>
    </source>
</evidence>
<dbReference type="PANTHER" id="PTHR30121">
    <property type="entry name" value="UNCHARACTERIZED PROTEIN YJGR-RELATED"/>
    <property type="match status" value="1"/>
</dbReference>
<sequence length="1168" mass="130387">MATDNEPDNLPVPAESARTYIRIRPTDATLAAATLTAQHRRLHHLLQPPRGWRATPPTLELLLVSSEANTVDYYAGITDPEKHDGLERVLRSLFPDAYEFDRVTCADSWLAAPAHAAGSVATIEYHGRGDHPKDWQTQLTPYETFVADEHGRVPLASVVEALATSETPAVYQVLLRAKPDWTRAARNRVIALEAYQDTVIDQVTNAIMGPPESDVRLPPADETRIEEIQAREAHTTFETAVRVAAFGEGAVQLTETLQSAFVEVGRSTYTIRPRQNTGRRAKAVFSQIEKRAFPTRTLRNRLPIARRTRSTIVADCTEIANFTMLDGNALTDAGVRSVGSTPSEQSPVTRPPAKQLETYQTAGMTLGYPLDEDGTPDSTPIALPPSLQPMHLAWFGKSGSGKTVAIINAILDAVASTEGVNIIVDWKGDGLGEEYCAAHYARYGTLDNVSYFDCARVLPAFSFFDIRDELAAGISRTTAVEDRVDHYIEILTQLMGRERFDQAVRSPDIIRYLTKAAFDPIHGDDAYSHRHLHGMVRRMHERQSAPGVSDPDLERMLGGVVANQTRSFDEIMQGVANRMEKIPVDRRLARIFNHVPADDDDPHFDLLDYLDETHVIIFDMGSLRSDAQRVLTLVVFSNLWTALRRRHRQYREMEAKSDMDLPLVNLFIDEAASVVTSDLLTDLLSQGRSFRCSVTLATQFPGQLKDQDQRVYEEILNNVSTFVTGNVAVDPLLAERLATDDMDATAVGNRLRALRRGQWLVNLPANFNEPEPRPFLVGSVSLPPGHPDGPQPFTPRQQRAFERAFTAADARTLDTAGLTLTSPNAAMHGDDTTAEMDEEREMAREQVDRVDSALPHTKRLPATVEYDAELHALRCLRCDSRYNPTIEGLVRTIECCSSLDDVDTDDIPICELNLKLSPAERETREWSDHQLMFLQAVYNAQQLRYDPLEYDLLSDSMLRLQEYVGVDSADLEPLLDADHLRHDTDHPHRLYTVTPTGRDVIGESYREGVDYGHGQGDLEESSQHVFAVEVGRQYLEQRYVADPTSPVVEVIPYYDLDGNRRLDIAGVDAAGAIRVAVEAERINHDVRRAVPEDFDKMADCSVDEAIWIVMSRAAGHDVLAALNDPPDGPVRVEKTYAETTPPQQFRIDTPGLTAIYPVEWLRDNEVDL</sequence>
<evidence type="ECO:0000313" key="1">
    <source>
        <dbReference type="EMBL" id="MFC7200692.1"/>
    </source>
</evidence>
<dbReference type="EMBL" id="JBHTAR010000011">
    <property type="protein sequence ID" value="MFC7200692.1"/>
    <property type="molecule type" value="Genomic_DNA"/>
</dbReference>